<gene>
    <name evidence="2" type="ORF">Cme02nite_39400</name>
</gene>
<feature type="transmembrane region" description="Helical" evidence="1">
    <location>
        <begin position="412"/>
        <end position="431"/>
    </location>
</feature>
<dbReference type="PANTHER" id="PTHR11328">
    <property type="entry name" value="MAJOR FACILITATOR SUPERFAMILY DOMAIN-CONTAINING PROTEIN"/>
    <property type="match status" value="1"/>
</dbReference>
<dbReference type="RefSeq" id="WP_166388815.1">
    <property type="nucleotide sequence ID" value="NZ_BAAATT010000005.1"/>
</dbReference>
<feature type="transmembrane region" description="Helical" evidence="1">
    <location>
        <begin position="150"/>
        <end position="171"/>
    </location>
</feature>
<organism evidence="2 3">
    <name type="scientific">Catellatospora methionotrophica</name>
    <dbReference type="NCBI Taxonomy" id="121620"/>
    <lineage>
        <taxon>Bacteria</taxon>
        <taxon>Bacillati</taxon>
        <taxon>Actinomycetota</taxon>
        <taxon>Actinomycetes</taxon>
        <taxon>Micromonosporales</taxon>
        <taxon>Micromonosporaceae</taxon>
        <taxon>Catellatospora</taxon>
    </lineage>
</organism>
<keyword evidence="3" id="KW-1185">Reference proteome</keyword>
<keyword evidence="1" id="KW-0812">Transmembrane</keyword>
<dbReference type="GO" id="GO:0015293">
    <property type="term" value="F:symporter activity"/>
    <property type="evidence" value="ECO:0007669"/>
    <property type="project" value="InterPro"/>
</dbReference>
<accession>A0A8J3L733</accession>
<evidence type="ECO:0000256" key="1">
    <source>
        <dbReference type="SAM" id="Phobius"/>
    </source>
</evidence>
<keyword evidence="1" id="KW-1133">Transmembrane helix</keyword>
<keyword evidence="1" id="KW-0472">Membrane</keyword>
<name>A0A8J3L733_9ACTN</name>
<comment type="caution">
    <text evidence="2">The sequence shown here is derived from an EMBL/GenBank/DDBJ whole genome shotgun (WGS) entry which is preliminary data.</text>
</comment>
<dbReference type="GO" id="GO:0005886">
    <property type="term" value="C:plasma membrane"/>
    <property type="evidence" value="ECO:0007669"/>
    <property type="project" value="TreeGrafter"/>
</dbReference>
<dbReference type="Proteomes" id="UP000660339">
    <property type="component" value="Unassembled WGS sequence"/>
</dbReference>
<dbReference type="GO" id="GO:0008643">
    <property type="term" value="P:carbohydrate transport"/>
    <property type="evidence" value="ECO:0007669"/>
    <property type="project" value="InterPro"/>
</dbReference>
<dbReference type="InterPro" id="IPR039672">
    <property type="entry name" value="MFS_2"/>
</dbReference>
<feature type="transmembrane region" description="Helical" evidence="1">
    <location>
        <begin position="183"/>
        <end position="203"/>
    </location>
</feature>
<sequence length="442" mass="45936">MDEAARLPRGGMLAFASGSLGMGTWVTVPGLLLLYFLTDVLAVSPLVAGFVLLLPKIADVLLHPWVGHLSDADLARRGHRRRLMMLGCGLPLAFAALFLVPGGLLGNSAAAWVAVAFIAGNLLFAAYQVPYLSTPADLSIGYHERTRLMGFRMVVLTVGILLSGVLAPMIAGKGDPTRSGYALMGLVLGASMLVTMLIGIGGVRRLTALAPSPATTVHGKAGLRTLLVALRDPQFRWLVGSYLAMSTTSHLVLAAVPYYAEYELGRPGLTTVLVAAFVAPALLATPVWVVVARRIGKQPGLLIAQGAFVAGSVVLAFGSAVGLPALIGAVAVLGIAFAAMQLLPFSMMPDVIRASGADGTTRAGTYTGVWTAAEATGGALGPYVYAACLTIGGFVASSAGTDVVQSETAHTMIRLGFGVVPAVLMVVAMLLQRRYTLDRTLR</sequence>
<feature type="transmembrane region" description="Helical" evidence="1">
    <location>
        <begin position="83"/>
        <end position="104"/>
    </location>
</feature>
<feature type="transmembrane region" description="Helical" evidence="1">
    <location>
        <begin position="323"/>
        <end position="343"/>
    </location>
</feature>
<evidence type="ECO:0000313" key="2">
    <source>
        <dbReference type="EMBL" id="GIG15608.1"/>
    </source>
</evidence>
<evidence type="ECO:0000313" key="3">
    <source>
        <dbReference type="Proteomes" id="UP000660339"/>
    </source>
</evidence>
<feature type="transmembrane region" description="Helical" evidence="1">
    <location>
        <begin position="383"/>
        <end position="400"/>
    </location>
</feature>
<dbReference type="PANTHER" id="PTHR11328:SF24">
    <property type="entry name" value="MAJOR FACILITATOR SUPERFAMILY (MFS) PROFILE DOMAIN-CONTAINING PROTEIN"/>
    <property type="match status" value="1"/>
</dbReference>
<proteinExistence type="predicted"/>
<reference evidence="2" key="1">
    <citation type="submission" date="2021-01" db="EMBL/GenBank/DDBJ databases">
        <title>Whole genome shotgun sequence of Catellatospora methionotrophica NBRC 14553.</title>
        <authorList>
            <person name="Komaki H."/>
            <person name="Tamura T."/>
        </authorList>
    </citation>
    <scope>NUCLEOTIDE SEQUENCE</scope>
    <source>
        <strain evidence="2">NBRC 14553</strain>
    </source>
</reference>
<feature type="transmembrane region" description="Helical" evidence="1">
    <location>
        <begin position="42"/>
        <end position="62"/>
    </location>
</feature>
<dbReference type="Gene3D" id="1.20.1250.20">
    <property type="entry name" value="MFS general substrate transporter like domains"/>
    <property type="match status" value="2"/>
</dbReference>
<dbReference type="Pfam" id="PF13347">
    <property type="entry name" value="MFS_2"/>
    <property type="match status" value="1"/>
</dbReference>
<feature type="transmembrane region" description="Helical" evidence="1">
    <location>
        <begin position="110"/>
        <end position="129"/>
    </location>
</feature>
<feature type="transmembrane region" description="Helical" evidence="1">
    <location>
        <begin position="272"/>
        <end position="292"/>
    </location>
</feature>
<feature type="transmembrane region" description="Helical" evidence="1">
    <location>
        <begin position="237"/>
        <end position="260"/>
    </location>
</feature>
<feature type="transmembrane region" description="Helical" evidence="1">
    <location>
        <begin position="12"/>
        <end position="36"/>
    </location>
</feature>
<dbReference type="SUPFAM" id="SSF103473">
    <property type="entry name" value="MFS general substrate transporter"/>
    <property type="match status" value="1"/>
</dbReference>
<dbReference type="AlphaFoldDB" id="A0A8J3L733"/>
<dbReference type="InterPro" id="IPR036259">
    <property type="entry name" value="MFS_trans_sf"/>
</dbReference>
<protein>
    <submittedName>
        <fullName evidence="2">MFS transporter</fullName>
    </submittedName>
</protein>
<feature type="transmembrane region" description="Helical" evidence="1">
    <location>
        <begin position="299"/>
        <end position="317"/>
    </location>
</feature>
<dbReference type="EMBL" id="BONJ01000021">
    <property type="protein sequence ID" value="GIG15608.1"/>
    <property type="molecule type" value="Genomic_DNA"/>
</dbReference>